<sequence>MASAAAGRGAQTMNSMYFKPILRKAYHRKSGSPDIVSDTMKLNGEEMKHKTTAATGNGDATWWSQTIEPESIILKGRRR</sequence>
<dbReference type="AlphaFoldDB" id="A0AAW2NEI9"/>
<name>A0AAW2NEI9_9LAMI</name>
<evidence type="ECO:0000313" key="1">
    <source>
        <dbReference type="EMBL" id="KAL0342225.1"/>
    </source>
</evidence>
<dbReference type="EMBL" id="JACGWM010000011">
    <property type="protein sequence ID" value="KAL0342225.1"/>
    <property type="molecule type" value="Genomic_DNA"/>
</dbReference>
<reference evidence="1" key="2">
    <citation type="journal article" date="2024" name="Plant">
        <title>Genomic evolution and insights into agronomic trait innovations of Sesamum species.</title>
        <authorList>
            <person name="Miao H."/>
            <person name="Wang L."/>
            <person name="Qu L."/>
            <person name="Liu H."/>
            <person name="Sun Y."/>
            <person name="Le M."/>
            <person name="Wang Q."/>
            <person name="Wei S."/>
            <person name="Zheng Y."/>
            <person name="Lin W."/>
            <person name="Duan Y."/>
            <person name="Cao H."/>
            <person name="Xiong S."/>
            <person name="Wang X."/>
            <person name="Wei L."/>
            <person name="Li C."/>
            <person name="Ma Q."/>
            <person name="Ju M."/>
            <person name="Zhao R."/>
            <person name="Li G."/>
            <person name="Mu C."/>
            <person name="Tian Q."/>
            <person name="Mei H."/>
            <person name="Zhang T."/>
            <person name="Gao T."/>
            <person name="Zhang H."/>
        </authorList>
    </citation>
    <scope>NUCLEOTIDE SEQUENCE</scope>
    <source>
        <strain evidence="1">KEN8</strain>
    </source>
</reference>
<protein>
    <submittedName>
        <fullName evidence="1">Uncharacterized protein</fullName>
    </submittedName>
</protein>
<comment type="caution">
    <text evidence="1">The sequence shown here is derived from an EMBL/GenBank/DDBJ whole genome shotgun (WGS) entry which is preliminary data.</text>
</comment>
<gene>
    <name evidence="1" type="ORF">Scaly_1885100</name>
</gene>
<organism evidence="1">
    <name type="scientific">Sesamum calycinum</name>
    <dbReference type="NCBI Taxonomy" id="2727403"/>
    <lineage>
        <taxon>Eukaryota</taxon>
        <taxon>Viridiplantae</taxon>
        <taxon>Streptophyta</taxon>
        <taxon>Embryophyta</taxon>
        <taxon>Tracheophyta</taxon>
        <taxon>Spermatophyta</taxon>
        <taxon>Magnoliopsida</taxon>
        <taxon>eudicotyledons</taxon>
        <taxon>Gunneridae</taxon>
        <taxon>Pentapetalae</taxon>
        <taxon>asterids</taxon>
        <taxon>lamiids</taxon>
        <taxon>Lamiales</taxon>
        <taxon>Pedaliaceae</taxon>
        <taxon>Sesamum</taxon>
    </lineage>
</organism>
<accession>A0AAW2NEI9</accession>
<proteinExistence type="predicted"/>
<reference evidence="1" key="1">
    <citation type="submission" date="2020-06" db="EMBL/GenBank/DDBJ databases">
        <authorList>
            <person name="Li T."/>
            <person name="Hu X."/>
            <person name="Zhang T."/>
            <person name="Song X."/>
            <person name="Zhang H."/>
            <person name="Dai N."/>
            <person name="Sheng W."/>
            <person name="Hou X."/>
            <person name="Wei L."/>
        </authorList>
    </citation>
    <scope>NUCLEOTIDE SEQUENCE</scope>
    <source>
        <strain evidence="1">KEN8</strain>
        <tissue evidence="1">Leaf</tissue>
    </source>
</reference>